<evidence type="ECO:0000313" key="4">
    <source>
        <dbReference type="Proteomes" id="UP000620075"/>
    </source>
</evidence>
<comment type="caution">
    <text evidence="3">The sequence shown here is derived from an EMBL/GenBank/DDBJ whole genome shotgun (WGS) entry which is preliminary data.</text>
</comment>
<evidence type="ECO:0000313" key="3">
    <source>
        <dbReference type="EMBL" id="MBJ7603592.1"/>
    </source>
</evidence>
<evidence type="ECO:0000259" key="2">
    <source>
        <dbReference type="Pfam" id="PF02272"/>
    </source>
</evidence>
<dbReference type="RefSeq" id="WP_338179865.1">
    <property type="nucleotide sequence ID" value="NZ_JAEKNQ010000038.1"/>
</dbReference>
<dbReference type="InterPro" id="IPR038763">
    <property type="entry name" value="DHH_sf"/>
</dbReference>
<feature type="domain" description="DDH" evidence="1">
    <location>
        <begin position="24"/>
        <end position="162"/>
    </location>
</feature>
<sequence>MSPEEVARQLRQLKRLIDGSQEPVILSHKDADGDALGCVLAFAEALRQLGKTPHIVLPEPLPAQYSWLPGFAQAGSRLPPGATPDLAIFLDAASRERSGAVAQNLPPEVQIVNIDHHPSNTLYGDLNWIDADAAAVGQMCLDMFSAYGWAITPSMATNLYTALMTDTGGFRHENTNARALEDGARLVALGANPSQCATLVYKSRPLSTLKLSALSLATMRVEMKGRLVHACVTRQMLHRAGAVMAESEGIIDTLNSIEGELVAIMFKEVSDRLTKISLRSREPVDAAALCANFGGGGHVRAAGAEIRLPLEEAVKRVVRVVRHTIGELEEKSGAGTSAAGAGV</sequence>
<dbReference type="GO" id="GO:0003676">
    <property type="term" value="F:nucleic acid binding"/>
    <property type="evidence" value="ECO:0007669"/>
    <property type="project" value="InterPro"/>
</dbReference>
<dbReference type="InterPro" id="IPR003156">
    <property type="entry name" value="DHHA1_dom"/>
</dbReference>
<organism evidence="3 4">
    <name type="scientific">Candidatus Dormiibacter inghamiae</name>
    <dbReference type="NCBI Taxonomy" id="3127013"/>
    <lineage>
        <taxon>Bacteria</taxon>
        <taxon>Bacillati</taxon>
        <taxon>Candidatus Dormiibacterota</taxon>
        <taxon>Candidatus Dormibacteria</taxon>
        <taxon>Candidatus Dormibacterales</taxon>
        <taxon>Candidatus Dormibacteraceae</taxon>
        <taxon>Candidatus Dormiibacter</taxon>
    </lineage>
</organism>
<dbReference type="Pfam" id="PF01368">
    <property type="entry name" value="DHH"/>
    <property type="match status" value="1"/>
</dbReference>
<feature type="domain" description="DHHA1" evidence="2">
    <location>
        <begin position="239"/>
        <end position="325"/>
    </location>
</feature>
<dbReference type="Proteomes" id="UP000620075">
    <property type="component" value="Unassembled WGS sequence"/>
</dbReference>
<proteinExistence type="predicted"/>
<dbReference type="AlphaFoldDB" id="A0A934NHJ6"/>
<dbReference type="PANTHER" id="PTHR47618">
    <property type="entry name" value="BIFUNCTIONAL OLIGORIBONUCLEASE AND PAP PHOSPHATASE NRNA"/>
    <property type="match status" value="1"/>
</dbReference>
<accession>A0A934NHJ6</accession>
<evidence type="ECO:0000259" key="1">
    <source>
        <dbReference type="Pfam" id="PF01368"/>
    </source>
</evidence>
<dbReference type="InterPro" id="IPR051319">
    <property type="entry name" value="Oligoribo/pAp-PDE_c-di-AMP_PDE"/>
</dbReference>
<dbReference type="SUPFAM" id="SSF64182">
    <property type="entry name" value="DHH phosphoesterases"/>
    <property type="match status" value="1"/>
</dbReference>
<dbReference type="PANTHER" id="PTHR47618:SF1">
    <property type="entry name" value="BIFUNCTIONAL OLIGORIBONUCLEASE AND PAP PHOSPHATASE NRNA"/>
    <property type="match status" value="1"/>
</dbReference>
<dbReference type="Gene3D" id="3.90.1640.10">
    <property type="entry name" value="inorganic pyrophosphatase (n-terminal core)"/>
    <property type="match status" value="1"/>
</dbReference>
<protein>
    <submittedName>
        <fullName evidence="3">Bifunctional oligoribonuclease/PAP phosphatase NrnA</fullName>
    </submittedName>
</protein>
<dbReference type="Gene3D" id="3.10.310.30">
    <property type="match status" value="1"/>
</dbReference>
<dbReference type="InterPro" id="IPR001667">
    <property type="entry name" value="DDH_dom"/>
</dbReference>
<name>A0A934NHJ6_9BACT</name>
<dbReference type="Pfam" id="PF02272">
    <property type="entry name" value="DHHA1"/>
    <property type="match status" value="1"/>
</dbReference>
<gene>
    <name evidence="3" type="ORF">JF888_10445</name>
</gene>
<dbReference type="EMBL" id="JAEKNQ010000038">
    <property type="protein sequence ID" value="MBJ7603592.1"/>
    <property type="molecule type" value="Genomic_DNA"/>
</dbReference>
<reference evidence="3 4" key="1">
    <citation type="submission" date="2020-10" db="EMBL/GenBank/DDBJ databases">
        <title>Ca. Dormibacterota MAGs.</title>
        <authorList>
            <person name="Montgomery K."/>
        </authorList>
    </citation>
    <scope>NUCLEOTIDE SEQUENCE [LARGE SCALE GENOMIC DNA]</scope>
    <source>
        <strain evidence="3">SC8811_S16_3</strain>
    </source>
</reference>